<evidence type="ECO:0000259" key="15">
    <source>
        <dbReference type="PROSITE" id="PS50112"/>
    </source>
</evidence>
<dbReference type="AlphaFoldDB" id="A0A4S8EXL3"/>
<dbReference type="InterPro" id="IPR003661">
    <property type="entry name" value="HisK_dim/P_dom"/>
</dbReference>
<comment type="caution">
    <text evidence="16">The sequence shown here is derived from an EMBL/GenBank/DDBJ whole genome shotgun (WGS) entry which is preliminary data.</text>
</comment>
<proteinExistence type="predicted"/>
<organism evidence="16 17">
    <name type="scientific">Lampropedia puyangensis</name>
    <dbReference type="NCBI Taxonomy" id="1330072"/>
    <lineage>
        <taxon>Bacteria</taxon>
        <taxon>Pseudomonadati</taxon>
        <taxon>Pseudomonadota</taxon>
        <taxon>Betaproteobacteria</taxon>
        <taxon>Burkholderiales</taxon>
        <taxon>Comamonadaceae</taxon>
        <taxon>Lampropedia</taxon>
    </lineage>
</organism>
<keyword evidence="11 13" id="KW-0472">Membrane</keyword>
<keyword evidence="5" id="KW-0597">Phosphoprotein</keyword>
<evidence type="ECO:0000256" key="12">
    <source>
        <dbReference type="SAM" id="MobiDB-lite"/>
    </source>
</evidence>
<dbReference type="InterPro" id="IPR035965">
    <property type="entry name" value="PAS-like_dom_sf"/>
</dbReference>
<dbReference type="FunFam" id="1.10.287.130:FF:000008">
    <property type="entry name" value="Two-component sensor histidine kinase"/>
    <property type="match status" value="1"/>
</dbReference>
<keyword evidence="13" id="KW-0812">Transmembrane</keyword>
<name>A0A4S8EXL3_9BURK</name>
<dbReference type="Pfam" id="PF00512">
    <property type="entry name" value="HisKA"/>
    <property type="match status" value="1"/>
</dbReference>
<dbReference type="InterPro" id="IPR050351">
    <property type="entry name" value="BphY/WalK/GraS-like"/>
</dbReference>
<dbReference type="CDD" id="cd00130">
    <property type="entry name" value="PAS"/>
    <property type="match status" value="1"/>
</dbReference>
<evidence type="ECO:0000256" key="13">
    <source>
        <dbReference type="SAM" id="Phobius"/>
    </source>
</evidence>
<evidence type="ECO:0000256" key="3">
    <source>
        <dbReference type="ARBA" id="ARBA00012438"/>
    </source>
</evidence>
<dbReference type="InterPro" id="IPR013767">
    <property type="entry name" value="PAS_fold"/>
</dbReference>
<feature type="transmembrane region" description="Helical" evidence="13">
    <location>
        <begin position="36"/>
        <end position="53"/>
    </location>
</feature>
<dbReference type="CDD" id="cd00082">
    <property type="entry name" value="HisKA"/>
    <property type="match status" value="1"/>
</dbReference>
<dbReference type="GO" id="GO:0005524">
    <property type="term" value="F:ATP binding"/>
    <property type="evidence" value="ECO:0007669"/>
    <property type="project" value="UniProtKB-KW"/>
</dbReference>
<feature type="domain" description="Histidine kinase" evidence="14">
    <location>
        <begin position="221"/>
        <end position="487"/>
    </location>
</feature>
<dbReference type="SMART" id="SM00388">
    <property type="entry name" value="HisKA"/>
    <property type="match status" value="1"/>
</dbReference>
<dbReference type="Gene3D" id="3.30.565.10">
    <property type="entry name" value="Histidine kinase-like ATPase, C-terminal domain"/>
    <property type="match status" value="1"/>
</dbReference>
<evidence type="ECO:0000256" key="5">
    <source>
        <dbReference type="ARBA" id="ARBA00022553"/>
    </source>
</evidence>
<dbReference type="FunFam" id="3.30.565.10:FF:000006">
    <property type="entry name" value="Sensor histidine kinase WalK"/>
    <property type="match status" value="1"/>
</dbReference>
<dbReference type="EC" id="2.7.13.3" evidence="3"/>
<feature type="region of interest" description="Disordered" evidence="12">
    <location>
        <begin position="335"/>
        <end position="357"/>
    </location>
</feature>
<dbReference type="Gene3D" id="1.10.287.130">
    <property type="match status" value="1"/>
</dbReference>
<keyword evidence="7" id="KW-0547">Nucleotide-binding</keyword>
<dbReference type="InterPro" id="IPR003594">
    <property type="entry name" value="HATPase_dom"/>
</dbReference>
<dbReference type="InterPro" id="IPR036097">
    <property type="entry name" value="HisK_dim/P_sf"/>
</dbReference>
<feature type="domain" description="PAS" evidence="15">
    <location>
        <begin position="100"/>
        <end position="155"/>
    </location>
</feature>
<dbReference type="GO" id="GO:0006355">
    <property type="term" value="P:regulation of DNA-templated transcription"/>
    <property type="evidence" value="ECO:0007669"/>
    <property type="project" value="InterPro"/>
</dbReference>
<dbReference type="PANTHER" id="PTHR45453:SF1">
    <property type="entry name" value="PHOSPHATE REGULON SENSOR PROTEIN PHOR"/>
    <property type="match status" value="1"/>
</dbReference>
<evidence type="ECO:0000256" key="2">
    <source>
        <dbReference type="ARBA" id="ARBA00004429"/>
    </source>
</evidence>
<accession>A0A4S8EXL3</accession>
<dbReference type="GO" id="GO:0000155">
    <property type="term" value="F:phosphorelay sensor kinase activity"/>
    <property type="evidence" value="ECO:0007669"/>
    <property type="project" value="InterPro"/>
</dbReference>
<evidence type="ECO:0000259" key="14">
    <source>
        <dbReference type="PROSITE" id="PS50109"/>
    </source>
</evidence>
<dbReference type="Gene3D" id="3.30.450.20">
    <property type="entry name" value="PAS domain"/>
    <property type="match status" value="1"/>
</dbReference>
<keyword evidence="6" id="KW-0808">Transferase</keyword>
<dbReference type="InterPro" id="IPR036890">
    <property type="entry name" value="HATPase_C_sf"/>
</dbReference>
<feature type="transmembrane region" description="Helical" evidence="13">
    <location>
        <begin position="12"/>
        <end position="30"/>
    </location>
</feature>
<reference evidence="16 17" key="1">
    <citation type="journal article" date="2015" name="Antonie Van Leeuwenhoek">
        <title>Lampropedia puyangensis sp. nov., isolated from symptomatic bark of Populus ? euramericana canker and emended description of Lampropedia hyalina (Ehrenberg 1832) Lee et al. 2004.</title>
        <authorList>
            <person name="Li Y."/>
            <person name="Wang T."/>
            <person name="Piao C.G."/>
            <person name="Wang L.F."/>
            <person name="Tian G.Z."/>
            <person name="Zhu T.H."/>
            <person name="Guo M.W."/>
        </authorList>
    </citation>
    <scope>NUCLEOTIDE SEQUENCE [LARGE SCALE GENOMIC DNA]</scope>
    <source>
        <strain evidence="16 17">2-bin</strain>
    </source>
</reference>
<dbReference type="PROSITE" id="PS50109">
    <property type="entry name" value="HIS_KIN"/>
    <property type="match status" value="1"/>
</dbReference>
<keyword evidence="8" id="KW-0418">Kinase</keyword>
<dbReference type="EMBL" id="STFG01000013">
    <property type="protein sequence ID" value="THT99639.1"/>
    <property type="molecule type" value="Genomic_DNA"/>
</dbReference>
<dbReference type="PANTHER" id="PTHR45453">
    <property type="entry name" value="PHOSPHATE REGULON SENSOR PROTEIN PHOR"/>
    <property type="match status" value="1"/>
</dbReference>
<dbReference type="Pfam" id="PF02518">
    <property type="entry name" value="HATPase_c"/>
    <property type="match status" value="1"/>
</dbReference>
<gene>
    <name evidence="16" type="ORF">E9531_11855</name>
</gene>
<dbReference type="GO" id="GO:0005886">
    <property type="term" value="C:plasma membrane"/>
    <property type="evidence" value="ECO:0007669"/>
    <property type="project" value="UniProtKB-SubCell"/>
</dbReference>
<evidence type="ECO:0000313" key="16">
    <source>
        <dbReference type="EMBL" id="THT99639.1"/>
    </source>
</evidence>
<dbReference type="PRINTS" id="PR00344">
    <property type="entry name" value="BCTRLSENSOR"/>
</dbReference>
<evidence type="ECO:0000256" key="7">
    <source>
        <dbReference type="ARBA" id="ARBA00022741"/>
    </source>
</evidence>
<dbReference type="GO" id="GO:0004721">
    <property type="term" value="F:phosphoprotein phosphatase activity"/>
    <property type="evidence" value="ECO:0007669"/>
    <property type="project" value="TreeGrafter"/>
</dbReference>
<keyword evidence="9" id="KW-0067">ATP-binding</keyword>
<dbReference type="InterPro" id="IPR000014">
    <property type="entry name" value="PAS"/>
</dbReference>
<dbReference type="PROSITE" id="PS50112">
    <property type="entry name" value="PAS"/>
    <property type="match status" value="1"/>
</dbReference>
<evidence type="ECO:0000256" key="4">
    <source>
        <dbReference type="ARBA" id="ARBA00022475"/>
    </source>
</evidence>
<evidence type="ECO:0000256" key="1">
    <source>
        <dbReference type="ARBA" id="ARBA00000085"/>
    </source>
</evidence>
<evidence type="ECO:0000256" key="6">
    <source>
        <dbReference type="ARBA" id="ARBA00022679"/>
    </source>
</evidence>
<keyword evidence="4" id="KW-1003">Cell membrane</keyword>
<dbReference type="SUPFAM" id="SSF55785">
    <property type="entry name" value="PYP-like sensor domain (PAS domain)"/>
    <property type="match status" value="1"/>
</dbReference>
<keyword evidence="17" id="KW-1185">Reference proteome</keyword>
<keyword evidence="13" id="KW-1133">Transmembrane helix</keyword>
<dbReference type="SMART" id="SM00387">
    <property type="entry name" value="HATPase_c"/>
    <property type="match status" value="1"/>
</dbReference>
<protein>
    <recommendedName>
        <fullName evidence="3">histidine kinase</fullName>
        <ecNumber evidence="3">2.7.13.3</ecNumber>
    </recommendedName>
</protein>
<dbReference type="GO" id="GO:0016036">
    <property type="term" value="P:cellular response to phosphate starvation"/>
    <property type="evidence" value="ECO:0007669"/>
    <property type="project" value="TreeGrafter"/>
</dbReference>
<evidence type="ECO:0000256" key="8">
    <source>
        <dbReference type="ARBA" id="ARBA00022777"/>
    </source>
</evidence>
<dbReference type="InterPro" id="IPR004358">
    <property type="entry name" value="Sig_transdc_His_kin-like_C"/>
</dbReference>
<evidence type="ECO:0000256" key="9">
    <source>
        <dbReference type="ARBA" id="ARBA00022840"/>
    </source>
</evidence>
<keyword evidence="10" id="KW-0902">Two-component regulatory system</keyword>
<evidence type="ECO:0000313" key="17">
    <source>
        <dbReference type="Proteomes" id="UP000308917"/>
    </source>
</evidence>
<evidence type="ECO:0000256" key="11">
    <source>
        <dbReference type="ARBA" id="ARBA00023136"/>
    </source>
</evidence>
<dbReference type="InterPro" id="IPR005467">
    <property type="entry name" value="His_kinase_dom"/>
</dbReference>
<dbReference type="SMART" id="SM00091">
    <property type="entry name" value="PAS"/>
    <property type="match status" value="1"/>
</dbReference>
<dbReference type="Proteomes" id="UP000308917">
    <property type="component" value="Unassembled WGS sequence"/>
</dbReference>
<comment type="catalytic activity">
    <reaction evidence="1">
        <text>ATP + protein L-histidine = ADP + protein N-phospho-L-histidine.</text>
        <dbReference type="EC" id="2.7.13.3"/>
    </reaction>
</comment>
<sequence length="510" mass="57761">MHCLIYDARMALLGFLFLQILGIAAAWWLGVHGWQIVLGALAGAWLWWLLAAWQSARFYHWAKGEGQASNRFWGYWANLQYFWRKLQRKHQYREERQERNLQELRMAIQASPNGVMLLDHEWSIVWLNHMACEHFGLNVDQDMGQNLLTLVRDPEFASYCAVGDFRETLEMDGRGVGSVVGDRRRLSIQVFPYGDDKQLMLSRDVTHVQRTEAMRRDFIANVSHEIRTPLTIFSGYVETLQTLPLEQADRERYYQRMHQQATRMQVLVEDLLTLSRLEGSPLPNLSEFVEIKPLLLRCLDEAAALSVSLAPQANEPVHQLSLKYADEHGQEQLLKGSSMSSTRHDPRMPPDTTDALNSAGMNTTWPGTMGRLAGVDKEIYSAFSNLVANAVRYTPAGGSITLVWSWHTDGSASFSVRDTGPGIAAEHIPRLTERFYRVDRSRSRETGGTGLGLAIVKHVAQRHGGHLQIQSVVGQGSCFQIDLPLTRLQTPAAVQAAEQEKLRRERMLAA</sequence>
<comment type="subcellular location">
    <subcellularLocation>
        <location evidence="2">Cell inner membrane</location>
        <topology evidence="2">Multi-pass membrane protein</topology>
    </subcellularLocation>
</comment>
<evidence type="ECO:0000256" key="10">
    <source>
        <dbReference type="ARBA" id="ARBA00023012"/>
    </source>
</evidence>
<dbReference type="Pfam" id="PF00989">
    <property type="entry name" value="PAS"/>
    <property type="match status" value="1"/>
</dbReference>
<dbReference type="SUPFAM" id="SSF47384">
    <property type="entry name" value="Homodimeric domain of signal transducing histidine kinase"/>
    <property type="match status" value="1"/>
</dbReference>
<dbReference type="SUPFAM" id="SSF55874">
    <property type="entry name" value="ATPase domain of HSP90 chaperone/DNA topoisomerase II/histidine kinase"/>
    <property type="match status" value="1"/>
</dbReference>